<name>A0ABR4N828_9FUNG</name>
<dbReference type="SUPFAM" id="SSF53335">
    <property type="entry name" value="S-adenosyl-L-methionine-dependent methyltransferases"/>
    <property type="match status" value="1"/>
</dbReference>
<evidence type="ECO:0008006" key="3">
    <source>
        <dbReference type="Google" id="ProtNLM"/>
    </source>
</evidence>
<dbReference type="InterPro" id="IPR029063">
    <property type="entry name" value="SAM-dependent_MTases_sf"/>
</dbReference>
<dbReference type="CDD" id="cd02440">
    <property type="entry name" value="AdoMet_MTases"/>
    <property type="match status" value="1"/>
</dbReference>
<evidence type="ECO:0000313" key="1">
    <source>
        <dbReference type="EMBL" id="KAL2915678.1"/>
    </source>
</evidence>
<dbReference type="Gene3D" id="3.40.50.150">
    <property type="entry name" value="Vaccinia Virus protein VP39"/>
    <property type="match status" value="1"/>
</dbReference>
<dbReference type="EMBL" id="JADGIZ020000022">
    <property type="protein sequence ID" value="KAL2915678.1"/>
    <property type="molecule type" value="Genomic_DNA"/>
</dbReference>
<proteinExistence type="predicted"/>
<reference evidence="1 2" key="1">
    <citation type="submission" date="2023-09" db="EMBL/GenBank/DDBJ databases">
        <title>Pangenome analysis of Batrachochytrium dendrobatidis and related Chytrids.</title>
        <authorList>
            <person name="Yacoub M.N."/>
            <person name="Stajich J.E."/>
            <person name="James T.Y."/>
        </authorList>
    </citation>
    <scope>NUCLEOTIDE SEQUENCE [LARGE SCALE GENOMIC DNA]</scope>
    <source>
        <strain evidence="1 2">JEL0888</strain>
    </source>
</reference>
<dbReference type="Proteomes" id="UP001527925">
    <property type="component" value="Unassembled WGS sequence"/>
</dbReference>
<sequence length="210" mass="23452">MAAWSVEETVRYFSSYAAKYDEDLSPETYPAPFVVPAWVLERLLDTPELAQLDKGAGSEPPRPLRVLDLGCGTGQRVFFEHPLRDHFRVVGMLALARKLPFAETHCKDIESELDIGLDFDAVVCIGVMDFCRDPSVFKQLHKMLSPSGCAGITFPDARGDGSLAKFNREQIESLADAHQLSIVRSEQLFGYRDSETGEDTHYIGVVLIRK</sequence>
<dbReference type="Pfam" id="PF13489">
    <property type="entry name" value="Methyltransf_23"/>
    <property type="match status" value="1"/>
</dbReference>
<evidence type="ECO:0000313" key="2">
    <source>
        <dbReference type="Proteomes" id="UP001527925"/>
    </source>
</evidence>
<organism evidence="1 2">
    <name type="scientific">Polyrhizophydium stewartii</name>
    <dbReference type="NCBI Taxonomy" id="2732419"/>
    <lineage>
        <taxon>Eukaryota</taxon>
        <taxon>Fungi</taxon>
        <taxon>Fungi incertae sedis</taxon>
        <taxon>Chytridiomycota</taxon>
        <taxon>Chytridiomycota incertae sedis</taxon>
        <taxon>Chytridiomycetes</taxon>
        <taxon>Rhizophydiales</taxon>
        <taxon>Rhizophydiales incertae sedis</taxon>
        <taxon>Polyrhizophydium</taxon>
    </lineage>
</organism>
<keyword evidence="2" id="KW-1185">Reference proteome</keyword>
<gene>
    <name evidence="1" type="ORF">HK105_204863</name>
</gene>
<protein>
    <recommendedName>
        <fullName evidence="3">Methyltransferase domain-containing protein</fullName>
    </recommendedName>
</protein>
<comment type="caution">
    <text evidence="1">The sequence shown here is derived from an EMBL/GenBank/DDBJ whole genome shotgun (WGS) entry which is preliminary data.</text>
</comment>
<accession>A0ABR4N828</accession>